<accession>A0A0F9AT90</accession>
<organism evidence="2">
    <name type="scientific">marine sediment metagenome</name>
    <dbReference type="NCBI Taxonomy" id="412755"/>
    <lineage>
        <taxon>unclassified sequences</taxon>
        <taxon>metagenomes</taxon>
        <taxon>ecological metagenomes</taxon>
    </lineage>
</organism>
<protein>
    <submittedName>
        <fullName evidence="2">Uncharacterized protein</fullName>
    </submittedName>
</protein>
<reference evidence="2" key="1">
    <citation type="journal article" date="2015" name="Nature">
        <title>Complex archaea that bridge the gap between prokaryotes and eukaryotes.</title>
        <authorList>
            <person name="Spang A."/>
            <person name="Saw J.H."/>
            <person name="Jorgensen S.L."/>
            <person name="Zaremba-Niedzwiedzka K."/>
            <person name="Martijn J."/>
            <person name="Lind A.E."/>
            <person name="van Eijk R."/>
            <person name="Schleper C."/>
            <person name="Guy L."/>
            <person name="Ettema T.J."/>
        </authorList>
    </citation>
    <scope>NUCLEOTIDE SEQUENCE</scope>
</reference>
<gene>
    <name evidence="2" type="ORF">LCGC14_2612060</name>
</gene>
<comment type="caution">
    <text evidence="2">The sequence shown here is derived from an EMBL/GenBank/DDBJ whole genome shotgun (WGS) entry which is preliminary data.</text>
</comment>
<dbReference type="AlphaFoldDB" id="A0A0F9AT90"/>
<evidence type="ECO:0000256" key="1">
    <source>
        <dbReference type="SAM" id="MobiDB-lite"/>
    </source>
</evidence>
<feature type="region of interest" description="Disordered" evidence="1">
    <location>
        <begin position="16"/>
        <end position="36"/>
    </location>
</feature>
<evidence type="ECO:0000313" key="2">
    <source>
        <dbReference type="EMBL" id="KKL04837.1"/>
    </source>
</evidence>
<sequence>MARGLGFAEQTRRDMLKRRDKVRAGRGKIAPTPKPVRDRNKTLAMHLLEQLHGKTIEELIGTGEVRDVGKALGIDYSTISRWRERLGLRE</sequence>
<name>A0A0F9AT90_9ZZZZ</name>
<feature type="compositionally biased region" description="Basic residues" evidence="1">
    <location>
        <begin position="16"/>
        <end position="26"/>
    </location>
</feature>
<proteinExistence type="predicted"/>
<dbReference type="EMBL" id="LAZR01044365">
    <property type="protein sequence ID" value="KKL04837.1"/>
    <property type="molecule type" value="Genomic_DNA"/>
</dbReference>